<accession>A0ABV2M592</accession>
<name>A0ABV2M592_9FIRM</name>
<keyword evidence="2" id="KW-0805">Transcription regulation</keyword>
<evidence type="ECO:0000313" key="6">
    <source>
        <dbReference type="EMBL" id="MET3751640.1"/>
    </source>
</evidence>
<comment type="caution">
    <text evidence="6">The sequence shown here is derived from an EMBL/GenBank/DDBJ whole genome shotgun (WGS) entry which is preliminary data.</text>
</comment>
<dbReference type="PROSITE" id="PS50931">
    <property type="entry name" value="HTH_LYSR"/>
    <property type="match status" value="1"/>
</dbReference>
<dbReference type="InterPro" id="IPR005119">
    <property type="entry name" value="LysR_subst-bd"/>
</dbReference>
<dbReference type="Pfam" id="PF00126">
    <property type="entry name" value="HTH_1"/>
    <property type="match status" value="1"/>
</dbReference>
<dbReference type="GO" id="GO:0003677">
    <property type="term" value="F:DNA binding"/>
    <property type="evidence" value="ECO:0007669"/>
    <property type="project" value="UniProtKB-KW"/>
</dbReference>
<proteinExistence type="inferred from homology"/>
<evidence type="ECO:0000313" key="7">
    <source>
        <dbReference type="Proteomes" id="UP001549106"/>
    </source>
</evidence>
<dbReference type="CDD" id="cd05466">
    <property type="entry name" value="PBP2_LTTR_substrate"/>
    <property type="match status" value="1"/>
</dbReference>
<sequence>MQENLSLYHIFYVTGKTGSISRAAKELYISQPAVSRAVQKLEHNLNTLLFKRNSRGVALTPDGKILFEKIQAAFELVDEGERAILHNGSRNVPQLRIGTSTTLCRYVLLPRLKPYILSHPQVRISISCQSTYQTLELLDEEKIDIGLIGRPHNLQGYYFRPVMTVSDTFVSTTQYLKNLQELYPGEPLFHNAVFMMLDEENISRQTINARMREHHMEPAHILEVSTMDLLIQFAETGLGIAGVVRQFVEPELKNGVLCEIPLDFDFPDREIGFVCKKKDRGLPLLQYFFPDI</sequence>
<dbReference type="Gene3D" id="3.40.190.10">
    <property type="entry name" value="Periplasmic binding protein-like II"/>
    <property type="match status" value="2"/>
</dbReference>
<dbReference type="PANTHER" id="PTHR30126:SF64">
    <property type="entry name" value="HTH-TYPE TRANSCRIPTIONAL REGULATOR CITR"/>
    <property type="match status" value="1"/>
</dbReference>
<evidence type="ECO:0000256" key="4">
    <source>
        <dbReference type="ARBA" id="ARBA00023163"/>
    </source>
</evidence>
<dbReference type="Gene3D" id="1.10.10.10">
    <property type="entry name" value="Winged helix-like DNA-binding domain superfamily/Winged helix DNA-binding domain"/>
    <property type="match status" value="1"/>
</dbReference>
<organism evidence="6 7">
    <name type="scientific">Blautia caecimuris</name>
    <dbReference type="NCBI Taxonomy" id="1796615"/>
    <lineage>
        <taxon>Bacteria</taxon>
        <taxon>Bacillati</taxon>
        <taxon>Bacillota</taxon>
        <taxon>Clostridia</taxon>
        <taxon>Lachnospirales</taxon>
        <taxon>Lachnospiraceae</taxon>
        <taxon>Blautia</taxon>
    </lineage>
</organism>
<feature type="domain" description="HTH lysR-type" evidence="5">
    <location>
        <begin position="1"/>
        <end position="60"/>
    </location>
</feature>
<evidence type="ECO:0000256" key="2">
    <source>
        <dbReference type="ARBA" id="ARBA00023015"/>
    </source>
</evidence>
<comment type="similarity">
    <text evidence="1">Belongs to the LysR transcriptional regulatory family.</text>
</comment>
<dbReference type="InterPro" id="IPR036390">
    <property type="entry name" value="WH_DNA-bd_sf"/>
</dbReference>
<dbReference type="SUPFAM" id="SSF53850">
    <property type="entry name" value="Periplasmic binding protein-like II"/>
    <property type="match status" value="1"/>
</dbReference>
<dbReference type="Pfam" id="PF03466">
    <property type="entry name" value="LysR_substrate"/>
    <property type="match status" value="1"/>
</dbReference>
<dbReference type="EMBL" id="JBEPMJ010000025">
    <property type="protein sequence ID" value="MET3751640.1"/>
    <property type="molecule type" value="Genomic_DNA"/>
</dbReference>
<dbReference type="InterPro" id="IPR000847">
    <property type="entry name" value="LysR_HTH_N"/>
</dbReference>
<dbReference type="Proteomes" id="UP001549106">
    <property type="component" value="Unassembled WGS sequence"/>
</dbReference>
<reference evidence="6 7" key="1">
    <citation type="submission" date="2024-06" db="EMBL/GenBank/DDBJ databases">
        <title>Genomic Encyclopedia of Type Strains, Phase IV (KMG-IV): sequencing the most valuable type-strain genomes for metagenomic binning, comparative biology and taxonomic classification.</title>
        <authorList>
            <person name="Goeker M."/>
        </authorList>
    </citation>
    <scope>NUCLEOTIDE SEQUENCE [LARGE SCALE GENOMIC DNA]</scope>
    <source>
        <strain evidence="6 7">DSM 29492</strain>
    </source>
</reference>
<keyword evidence="3 6" id="KW-0238">DNA-binding</keyword>
<evidence type="ECO:0000256" key="1">
    <source>
        <dbReference type="ARBA" id="ARBA00009437"/>
    </source>
</evidence>
<dbReference type="PRINTS" id="PR00039">
    <property type="entry name" value="HTHLYSR"/>
</dbReference>
<protein>
    <submittedName>
        <fullName evidence="6">DNA-binding transcriptional LysR family regulator</fullName>
    </submittedName>
</protein>
<evidence type="ECO:0000256" key="3">
    <source>
        <dbReference type="ARBA" id="ARBA00023125"/>
    </source>
</evidence>
<evidence type="ECO:0000259" key="5">
    <source>
        <dbReference type="PROSITE" id="PS50931"/>
    </source>
</evidence>
<gene>
    <name evidence="6" type="ORF">ABID24_002899</name>
</gene>
<dbReference type="SUPFAM" id="SSF46785">
    <property type="entry name" value="Winged helix' DNA-binding domain"/>
    <property type="match status" value="1"/>
</dbReference>
<dbReference type="InterPro" id="IPR036388">
    <property type="entry name" value="WH-like_DNA-bd_sf"/>
</dbReference>
<dbReference type="RefSeq" id="WP_257465254.1">
    <property type="nucleotide sequence ID" value="NZ_BAABXP010000002.1"/>
</dbReference>
<keyword evidence="7" id="KW-1185">Reference proteome</keyword>
<dbReference type="PANTHER" id="PTHR30126">
    <property type="entry name" value="HTH-TYPE TRANSCRIPTIONAL REGULATOR"/>
    <property type="match status" value="1"/>
</dbReference>
<keyword evidence="4" id="KW-0804">Transcription</keyword>